<evidence type="ECO:0000313" key="1">
    <source>
        <dbReference type="EMBL" id="SMF93940.1"/>
    </source>
</evidence>
<evidence type="ECO:0008006" key="3">
    <source>
        <dbReference type="Google" id="ProtNLM"/>
    </source>
</evidence>
<gene>
    <name evidence="1" type="ORF">SAMN02949497_1236</name>
</gene>
<accession>A0A1Y6CUQ7</accession>
<sequence length="383" mass="43423">MIDPDTATLLDISTLTPAQTDAALEHIYKAISDEPPGGDIWEPHHSPFLRDLIERFTRRGLMQIAGLQAELDRWLKFEPHRPGTRAPVERPGLMGRWSRAELSIAKLYLETLPPQRFALDDWMLVVDYLFQRYLPHDQLVAEADWLATRATLMGRVQANMANITERQAQRLLDADAVRQARQLEATKVQRAVLDYGRARAAENIVQLTNNMRSAIRKTLVGHQEAVSLGNKADDLRGELLDQFGRWNRDWRRIAVTETAEMQNQGMVAGFPPSARLKRVEMYRGACSACRRVDGRIMKVVSPDTVPLDGETMIWAGKTNIGRSASPRKRVGGVLIAREPDELWWLASGVMHPHCRGTWLKLPDAKPNDDPQFAAYLDNLLKRK</sequence>
<dbReference type="STRING" id="1760988.SAMN02949497_1236"/>
<organism evidence="1 2">
    <name type="scientific">Methylomagnum ishizawai</name>
    <dbReference type="NCBI Taxonomy" id="1760988"/>
    <lineage>
        <taxon>Bacteria</taxon>
        <taxon>Pseudomonadati</taxon>
        <taxon>Pseudomonadota</taxon>
        <taxon>Gammaproteobacteria</taxon>
        <taxon>Methylococcales</taxon>
        <taxon>Methylococcaceae</taxon>
        <taxon>Methylomagnum</taxon>
    </lineage>
</organism>
<reference evidence="1 2" key="1">
    <citation type="submission" date="2016-12" db="EMBL/GenBank/DDBJ databases">
        <authorList>
            <person name="Song W.-J."/>
            <person name="Kurnit D.M."/>
        </authorList>
    </citation>
    <scope>NUCLEOTIDE SEQUENCE [LARGE SCALE GENOMIC DNA]</scope>
    <source>
        <strain evidence="1 2">175</strain>
    </source>
</reference>
<dbReference type="Proteomes" id="UP000192923">
    <property type="component" value="Unassembled WGS sequence"/>
</dbReference>
<protein>
    <recommendedName>
        <fullName evidence="3">Phage Mu protein F like protein</fullName>
    </recommendedName>
</protein>
<dbReference type="RefSeq" id="WP_085210898.1">
    <property type="nucleotide sequence ID" value="NZ_FXAM01000001.1"/>
</dbReference>
<keyword evidence="2" id="KW-1185">Reference proteome</keyword>
<dbReference type="AlphaFoldDB" id="A0A1Y6CUQ7"/>
<evidence type="ECO:0000313" key="2">
    <source>
        <dbReference type="Proteomes" id="UP000192923"/>
    </source>
</evidence>
<proteinExistence type="predicted"/>
<dbReference type="EMBL" id="FXAM01000001">
    <property type="protein sequence ID" value="SMF93940.1"/>
    <property type="molecule type" value="Genomic_DNA"/>
</dbReference>
<dbReference type="OrthoDB" id="7256431at2"/>
<name>A0A1Y6CUQ7_9GAMM</name>